<dbReference type="EMBL" id="NDWU01000007">
    <property type="protein sequence ID" value="PUA32700.1"/>
    <property type="molecule type" value="Genomic_DNA"/>
</dbReference>
<dbReference type="AlphaFoldDB" id="A0A2R7Y5B2"/>
<dbReference type="Pfam" id="PF01261">
    <property type="entry name" value="AP_endonuc_2"/>
    <property type="match status" value="1"/>
</dbReference>
<gene>
    <name evidence="2" type="ORF">B9J98_03760</name>
</gene>
<dbReference type="InterPro" id="IPR050312">
    <property type="entry name" value="IolE/XylAMocC-like"/>
</dbReference>
<name>A0A2R7Y5B2_9ARCH</name>
<protein>
    <recommendedName>
        <fullName evidence="1">Xylose isomerase-like TIM barrel domain-containing protein</fullName>
    </recommendedName>
</protein>
<evidence type="ECO:0000313" key="3">
    <source>
        <dbReference type="Proteomes" id="UP000244066"/>
    </source>
</evidence>
<dbReference type="PANTHER" id="PTHR12110:SF21">
    <property type="entry name" value="XYLOSE ISOMERASE-LIKE TIM BARREL DOMAIN-CONTAINING PROTEIN"/>
    <property type="match status" value="1"/>
</dbReference>
<dbReference type="SUPFAM" id="SSF51658">
    <property type="entry name" value="Xylose isomerase-like"/>
    <property type="match status" value="1"/>
</dbReference>
<dbReference type="Gene3D" id="3.20.20.150">
    <property type="entry name" value="Divalent-metal-dependent TIM barrel enzymes"/>
    <property type="match status" value="1"/>
</dbReference>
<accession>A0A2R7Y5B2</accession>
<sequence length="272" mass="31063">MLIGFMNNPWLPIMDEVKFAINNEFDFIEITVEYPEAVPEKLLPLHEEIRNSLRKNGLDAVCHVPWYFHLGHPYPNIRACYVSETLRAIEVAGALETVKIVIHTEYAEGLPSKYFGENREEMLKNFSLSLDEIKEKADEYGMVVMLENTDDKAAKLSELLWLLDSKKMKATLDVGHAFTNYHGDSRSLNEFIKALGSRIGHVHVSDNFGSGDLHLPIGVGRIPWQEVLSELKGLGYDGSITLEVHSRDRDYLLLSRDKVLRILRDIYDEGFI</sequence>
<comment type="caution">
    <text evidence="2">The sequence shown here is derived from an EMBL/GenBank/DDBJ whole genome shotgun (WGS) entry which is preliminary data.</text>
</comment>
<feature type="domain" description="Xylose isomerase-like TIM barrel" evidence="1">
    <location>
        <begin position="22"/>
        <end position="248"/>
    </location>
</feature>
<evidence type="ECO:0000313" key="2">
    <source>
        <dbReference type="EMBL" id="PUA32700.1"/>
    </source>
</evidence>
<reference evidence="2 3" key="1">
    <citation type="submission" date="2017-04" db="EMBL/GenBank/DDBJ databases">
        <title>Draft Aigarchaeota genome from a New Zealand hot spring.</title>
        <authorList>
            <person name="Reysenbach A.-L."/>
            <person name="Donaho J.A."/>
            <person name="Gerhart J."/>
            <person name="Kelley J.F."/>
            <person name="Kouba K."/>
            <person name="Podar M."/>
            <person name="Stott M."/>
        </authorList>
    </citation>
    <scope>NUCLEOTIDE SEQUENCE [LARGE SCALE GENOMIC DNA]</scope>
    <source>
        <strain evidence="2">NZ13_MG1</strain>
    </source>
</reference>
<dbReference type="Proteomes" id="UP000244066">
    <property type="component" value="Unassembled WGS sequence"/>
</dbReference>
<organism evidence="2 3">
    <name type="scientific">Candidatus Terraquivivens tikiterensis</name>
    <dbReference type="NCBI Taxonomy" id="1980982"/>
    <lineage>
        <taxon>Archaea</taxon>
        <taxon>Nitrososphaerota</taxon>
        <taxon>Candidatus Wolframiiraptoraceae</taxon>
        <taxon>Candidatus Terraquivivens</taxon>
    </lineage>
</organism>
<evidence type="ECO:0000259" key="1">
    <source>
        <dbReference type="Pfam" id="PF01261"/>
    </source>
</evidence>
<dbReference type="InterPro" id="IPR036237">
    <property type="entry name" value="Xyl_isomerase-like_sf"/>
</dbReference>
<dbReference type="InterPro" id="IPR013022">
    <property type="entry name" value="Xyl_isomerase-like_TIM-brl"/>
</dbReference>
<proteinExistence type="predicted"/>
<dbReference type="PANTHER" id="PTHR12110">
    <property type="entry name" value="HYDROXYPYRUVATE ISOMERASE"/>
    <property type="match status" value="1"/>
</dbReference>